<gene>
    <name evidence="2" type="ORF">A10D4_01627</name>
</gene>
<dbReference type="OrthoDB" id="1115105at2"/>
<dbReference type="Gene3D" id="3.10.450.50">
    <property type="match status" value="1"/>
</dbReference>
<dbReference type="AlphaFoldDB" id="K2JTX9"/>
<dbReference type="Pfam" id="PF12680">
    <property type="entry name" value="SnoaL_2"/>
    <property type="match status" value="1"/>
</dbReference>
<comment type="caution">
    <text evidence="2">The sequence shown here is derived from an EMBL/GenBank/DDBJ whole genome shotgun (WGS) entry which is preliminary data.</text>
</comment>
<dbReference type="InterPro" id="IPR037401">
    <property type="entry name" value="SnoaL-like"/>
</dbReference>
<dbReference type="eggNOG" id="COG3631">
    <property type="taxonomic scope" value="Bacteria"/>
</dbReference>
<dbReference type="PATRIC" id="fig|740709.3.peg.327"/>
<dbReference type="STRING" id="740709.A10D4_01627"/>
<protein>
    <submittedName>
        <fullName evidence="2">Ketosteroid isomerase-like protein</fullName>
    </submittedName>
</protein>
<dbReference type="SUPFAM" id="SSF54427">
    <property type="entry name" value="NTF2-like"/>
    <property type="match status" value="1"/>
</dbReference>
<dbReference type="RefSeq" id="WP_008487303.1">
    <property type="nucleotide sequence ID" value="NZ_AMRG01000002.1"/>
</dbReference>
<dbReference type="InterPro" id="IPR032710">
    <property type="entry name" value="NTF2-like_dom_sf"/>
</dbReference>
<feature type="domain" description="SnoaL-like" evidence="1">
    <location>
        <begin position="11"/>
        <end position="113"/>
    </location>
</feature>
<organism evidence="2 3">
    <name type="scientific">Idiomarina xiamenensis 10-D-4</name>
    <dbReference type="NCBI Taxonomy" id="740709"/>
    <lineage>
        <taxon>Bacteria</taxon>
        <taxon>Pseudomonadati</taxon>
        <taxon>Pseudomonadota</taxon>
        <taxon>Gammaproteobacteria</taxon>
        <taxon>Alteromonadales</taxon>
        <taxon>Idiomarinaceae</taxon>
        <taxon>Idiomarina</taxon>
    </lineage>
</organism>
<reference evidence="2 3" key="1">
    <citation type="journal article" date="2012" name="J. Bacteriol.">
        <title>Genome Sequence of Idiomarina xiamenensis Type Strain 10-D-4.</title>
        <authorList>
            <person name="Lai Q."/>
            <person name="Wang L."/>
            <person name="Wang W."/>
            <person name="Shao Z."/>
        </authorList>
    </citation>
    <scope>NUCLEOTIDE SEQUENCE [LARGE SCALE GENOMIC DNA]</scope>
    <source>
        <strain evidence="2 3">10-D-4</strain>
    </source>
</reference>
<dbReference type="Proteomes" id="UP000014115">
    <property type="component" value="Unassembled WGS sequence"/>
</dbReference>
<name>K2JTX9_9GAMM</name>
<evidence type="ECO:0000313" key="3">
    <source>
        <dbReference type="Proteomes" id="UP000014115"/>
    </source>
</evidence>
<keyword evidence="3" id="KW-1185">Reference proteome</keyword>
<keyword evidence="2" id="KW-0413">Isomerase</keyword>
<dbReference type="EMBL" id="AMRG01000002">
    <property type="protein sequence ID" value="EKE86901.1"/>
    <property type="molecule type" value="Genomic_DNA"/>
</dbReference>
<accession>K2JTX9</accession>
<sequence>MAKQALIDEFKDFYDELESDKLDELANLYHEDVTFSDPIHQIVGRDQLHDYFKNLMENVEYCHFAFDDELVTDEKAFFAWQMRYSHPKLASGAEIVLPGVTYLTFADGKIRTHQDFYDVGAMLYEHVPLVGYVIDKIKQRLVND</sequence>
<proteinExistence type="predicted"/>
<evidence type="ECO:0000313" key="2">
    <source>
        <dbReference type="EMBL" id="EKE86901.1"/>
    </source>
</evidence>
<dbReference type="GO" id="GO:0016853">
    <property type="term" value="F:isomerase activity"/>
    <property type="evidence" value="ECO:0007669"/>
    <property type="project" value="UniProtKB-KW"/>
</dbReference>
<evidence type="ECO:0000259" key="1">
    <source>
        <dbReference type="Pfam" id="PF12680"/>
    </source>
</evidence>